<dbReference type="AlphaFoldDB" id="A0A0F9LTW0"/>
<name>A0A0F9LTW0_9ZZZZ</name>
<dbReference type="Pfam" id="PF00753">
    <property type="entry name" value="Lactamase_B"/>
    <property type="match status" value="1"/>
</dbReference>
<protein>
    <recommendedName>
        <fullName evidence="1">Metallo-beta-lactamase domain-containing protein</fullName>
    </recommendedName>
</protein>
<evidence type="ECO:0000313" key="2">
    <source>
        <dbReference type="EMBL" id="KKM60547.1"/>
    </source>
</evidence>
<dbReference type="PANTHER" id="PTHR42951">
    <property type="entry name" value="METALLO-BETA-LACTAMASE DOMAIN-CONTAINING"/>
    <property type="match status" value="1"/>
</dbReference>
<gene>
    <name evidence="2" type="ORF">LCGC14_1540720</name>
</gene>
<comment type="caution">
    <text evidence="2">The sequence shown here is derived from an EMBL/GenBank/DDBJ whole genome shotgun (WGS) entry which is preliminary data.</text>
</comment>
<dbReference type="PANTHER" id="PTHR42951:SF17">
    <property type="entry name" value="METALLO-BETA-LACTAMASE DOMAIN-CONTAINING PROTEIN"/>
    <property type="match status" value="1"/>
</dbReference>
<sequence>MVYIYKPGKFNSNTWLIDAVYKTPEGELVNNGHAAFLIKTEDGKNCLINPGSRSGARSIYKELKLLKAWPLDNIIITHSHWDHTQGVLFFRKKTEEEKISPIKVLASEKAIPYLNNQSYNQCFVHEEYYPEYLDIPEVTPLKDKEKISVSDEFFLDILETPGHMEDHISVYDKQNKAIFVGDTPGVHWYLDLCVCNANSIYWKEQDYLESMKKFKALDLDYLCIAHFGVFTGDDISRFLDKSISMYYEWMEVFDQNRNKLDDIPFLLDELWKTTYKDFSNLPQLKPHLENSIITAVRYYKNLKQID</sequence>
<dbReference type="EMBL" id="LAZR01011658">
    <property type="protein sequence ID" value="KKM60547.1"/>
    <property type="molecule type" value="Genomic_DNA"/>
</dbReference>
<evidence type="ECO:0000259" key="1">
    <source>
        <dbReference type="SMART" id="SM00849"/>
    </source>
</evidence>
<proteinExistence type="predicted"/>
<feature type="domain" description="Metallo-beta-lactamase" evidence="1">
    <location>
        <begin position="32"/>
        <end position="226"/>
    </location>
</feature>
<accession>A0A0F9LTW0</accession>
<dbReference type="SUPFAM" id="SSF56281">
    <property type="entry name" value="Metallo-hydrolase/oxidoreductase"/>
    <property type="match status" value="1"/>
</dbReference>
<organism evidence="2">
    <name type="scientific">marine sediment metagenome</name>
    <dbReference type="NCBI Taxonomy" id="412755"/>
    <lineage>
        <taxon>unclassified sequences</taxon>
        <taxon>metagenomes</taxon>
        <taxon>ecological metagenomes</taxon>
    </lineage>
</organism>
<dbReference type="InterPro" id="IPR036866">
    <property type="entry name" value="RibonucZ/Hydroxyglut_hydro"/>
</dbReference>
<dbReference type="InterPro" id="IPR001279">
    <property type="entry name" value="Metallo-B-lactamas"/>
</dbReference>
<reference evidence="2" key="1">
    <citation type="journal article" date="2015" name="Nature">
        <title>Complex archaea that bridge the gap between prokaryotes and eukaryotes.</title>
        <authorList>
            <person name="Spang A."/>
            <person name="Saw J.H."/>
            <person name="Jorgensen S.L."/>
            <person name="Zaremba-Niedzwiedzka K."/>
            <person name="Martijn J."/>
            <person name="Lind A.E."/>
            <person name="van Eijk R."/>
            <person name="Schleper C."/>
            <person name="Guy L."/>
            <person name="Ettema T.J."/>
        </authorList>
    </citation>
    <scope>NUCLEOTIDE SEQUENCE</scope>
</reference>
<dbReference type="Gene3D" id="3.60.15.10">
    <property type="entry name" value="Ribonuclease Z/Hydroxyacylglutathione hydrolase-like"/>
    <property type="match status" value="1"/>
</dbReference>
<dbReference type="SMART" id="SM00849">
    <property type="entry name" value="Lactamase_B"/>
    <property type="match status" value="1"/>
</dbReference>
<dbReference type="InterPro" id="IPR050855">
    <property type="entry name" value="NDM-1-like"/>
</dbReference>